<reference evidence="2" key="1">
    <citation type="journal article" date="2020" name="bioRxiv">
        <title>Whole genome comparisons of ergot fungi reveals the divergence and evolution of species within the genus Claviceps are the result of varying mechanisms driving genome evolution and host range expansion.</title>
        <authorList>
            <person name="Wyka S.A."/>
            <person name="Mondo S.J."/>
            <person name="Liu M."/>
            <person name="Dettman J."/>
            <person name="Nalam V."/>
            <person name="Broders K.D."/>
        </authorList>
    </citation>
    <scope>NUCLEOTIDE SEQUENCE</scope>
    <source>
        <strain evidence="2">CCC 602</strain>
    </source>
</reference>
<dbReference type="Proteomes" id="UP000748025">
    <property type="component" value="Unassembled WGS sequence"/>
</dbReference>
<dbReference type="EMBL" id="SRPW01001780">
    <property type="protein sequence ID" value="KAG5999142.1"/>
    <property type="molecule type" value="Genomic_DNA"/>
</dbReference>
<evidence type="ECO:0000313" key="3">
    <source>
        <dbReference type="Proteomes" id="UP000748025"/>
    </source>
</evidence>
<sequence>MALHGLAWHYILAWPSSIEAAGAAVGAYPGCGRLLCLRSQNSSPPMERPRAVVVVVREKRGEKSKGEVKRREVEIREVGGGEPHRSGWSRQLQSPERMHAMHEMHEVCRSHRGRPITVWAGGDWRAVGGYTLAPQLNLSPSGPVWANQHP</sequence>
<feature type="chain" id="PRO_5040338019" evidence="1">
    <location>
        <begin position="24"/>
        <end position="150"/>
    </location>
</feature>
<gene>
    <name evidence="2" type="ORF">E4U43_002260</name>
</gene>
<dbReference type="AlphaFoldDB" id="A0A9P7N7T0"/>
<proteinExistence type="predicted"/>
<accession>A0A9P7N7T0</accession>
<keyword evidence="1" id="KW-0732">Signal</keyword>
<protein>
    <submittedName>
        <fullName evidence="2">Uncharacterized protein</fullName>
    </submittedName>
</protein>
<evidence type="ECO:0000313" key="2">
    <source>
        <dbReference type="EMBL" id="KAG5999142.1"/>
    </source>
</evidence>
<comment type="caution">
    <text evidence="2">The sequence shown here is derived from an EMBL/GenBank/DDBJ whole genome shotgun (WGS) entry which is preliminary data.</text>
</comment>
<keyword evidence="3" id="KW-1185">Reference proteome</keyword>
<name>A0A9P7N7T0_9HYPO</name>
<feature type="signal peptide" evidence="1">
    <location>
        <begin position="1"/>
        <end position="23"/>
    </location>
</feature>
<organism evidence="2 3">
    <name type="scientific">Claviceps pusilla</name>
    <dbReference type="NCBI Taxonomy" id="123648"/>
    <lineage>
        <taxon>Eukaryota</taxon>
        <taxon>Fungi</taxon>
        <taxon>Dikarya</taxon>
        <taxon>Ascomycota</taxon>
        <taxon>Pezizomycotina</taxon>
        <taxon>Sordariomycetes</taxon>
        <taxon>Hypocreomycetidae</taxon>
        <taxon>Hypocreales</taxon>
        <taxon>Clavicipitaceae</taxon>
        <taxon>Claviceps</taxon>
    </lineage>
</organism>
<evidence type="ECO:0000256" key="1">
    <source>
        <dbReference type="SAM" id="SignalP"/>
    </source>
</evidence>